<feature type="transmembrane region" description="Helical" evidence="1">
    <location>
        <begin position="40"/>
        <end position="60"/>
    </location>
</feature>
<keyword evidence="3" id="KW-1185">Reference proteome</keyword>
<protein>
    <submittedName>
        <fullName evidence="2">Uncharacterized protein</fullName>
    </submittedName>
</protein>
<gene>
    <name evidence="2" type="ORF">DVH24_004646</name>
</gene>
<comment type="caution">
    <text evidence="2">The sequence shown here is derived from an EMBL/GenBank/DDBJ whole genome shotgun (WGS) entry which is preliminary data.</text>
</comment>
<keyword evidence="1" id="KW-0812">Transmembrane</keyword>
<evidence type="ECO:0000313" key="3">
    <source>
        <dbReference type="Proteomes" id="UP000290289"/>
    </source>
</evidence>
<keyword evidence="1" id="KW-0472">Membrane</keyword>
<name>A0A498IF02_MALDO</name>
<dbReference type="Proteomes" id="UP000290289">
    <property type="component" value="Chromosome 12"/>
</dbReference>
<reference evidence="2 3" key="1">
    <citation type="submission" date="2018-10" db="EMBL/GenBank/DDBJ databases">
        <title>A high-quality apple genome assembly.</title>
        <authorList>
            <person name="Hu J."/>
        </authorList>
    </citation>
    <scope>NUCLEOTIDE SEQUENCE [LARGE SCALE GENOMIC DNA]</scope>
    <source>
        <strain evidence="3">cv. HFTH1</strain>
        <tissue evidence="2">Young leaf</tissue>
    </source>
</reference>
<dbReference type="EMBL" id="RDQH01000338">
    <property type="protein sequence ID" value="RXH80732.1"/>
    <property type="molecule type" value="Genomic_DNA"/>
</dbReference>
<organism evidence="2 3">
    <name type="scientific">Malus domestica</name>
    <name type="common">Apple</name>
    <name type="synonym">Pyrus malus</name>
    <dbReference type="NCBI Taxonomy" id="3750"/>
    <lineage>
        <taxon>Eukaryota</taxon>
        <taxon>Viridiplantae</taxon>
        <taxon>Streptophyta</taxon>
        <taxon>Embryophyta</taxon>
        <taxon>Tracheophyta</taxon>
        <taxon>Spermatophyta</taxon>
        <taxon>Magnoliopsida</taxon>
        <taxon>eudicotyledons</taxon>
        <taxon>Gunneridae</taxon>
        <taxon>Pentapetalae</taxon>
        <taxon>rosids</taxon>
        <taxon>fabids</taxon>
        <taxon>Rosales</taxon>
        <taxon>Rosaceae</taxon>
        <taxon>Amygdaloideae</taxon>
        <taxon>Maleae</taxon>
        <taxon>Malus</taxon>
    </lineage>
</organism>
<proteinExistence type="predicted"/>
<evidence type="ECO:0000256" key="1">
    <source>
        <dbReference type="SAM" id="Phobius"/>
    </source>
</evidence>
<dbReference type="AlphaFoldDB" id="A0A498IF02"/>
<sequence length="90" mass="10501">MKLRMWLVLLMHMRELDMRLRVRAESWQVVIVPTGEWKLLLLLALLVLLFIIIMGCHLVAIKAGQHLILVVNAKCIKEGHHLVDRRMAEI</sequence>
<keyword evidence="1" id="KW-1133">Transmembrane helix</keyword>
<accession>A0A498IF02</accession>
<evidence type="ECO:0000313" key="2">
    <source>
        <dbReference type="EMBL" id="RXH80732.1"/>
    </source>
</evidence>